<dbReference type="EMBL" id="CACTIH010002389">
    <property type="protein sequence ID" value="CAA2976257.1"/>
    <property type="molecule type" value="Genomic_DNA"/>
</dbReference>
<proteinExistence type="inferred from homology"/>
<keyword evidence="8" id="KW-1185">Reference proteome</keyword>
<sequence length="1040" mass="117503">MGVPGRTATAKDGGGGVDLLSEKATKMREALQKSETITDKMVSILGSFDHRLSALETAMRPTQIRTHAIRKAHENIDKTLKAAEVILSQFDLSVQAEAKILKGPHEDLESYLQAIEQLRNNIQFFSDNKSFKSSDGVVNHSNNLLVKAISKLEEEFKQILSSYSKPVEPERLFECLPNSMRPSSGSPGDQADSSGKFPSSHSHSEHQNNEENSAYTTPTLIPPRILPLLHDLALQMVQAGNQQQLLIIYREARSSVLEESLRKLGVEKLSKDDVQKMQWEVLEAKIGNWIHFMRIAVKLLFAGERKVCDQIFEGFHPLMDQCFAEVTSGSVAVLLSFGDAIAKSKRSPEKLFVLLDMYEIMREIHSEIETLFRGKPCNDIRESALGLTKRLAQTAQETFGDFEEAVEKDATKTAVADGTVHPLTSYVINYVKFLFERCRAPLYWDEVGERRVLRPEIIEETSRAVDKIRARIKAAQDRQKSDADKRRKDLAFNVGDKVFLKVTPMKGVLRFGKKGKLRPRFVGPFEILQKVGNAAYRIALPSDFKPVEPERLFECLPNSMRPSSGSPGDQADSSGKFPSSHSHSEHQNNEENSAYTTPTLIPPRILPLLHDLALQMVQAGNQQQLLIIYREARSSVLEESLRKLGVEKLSKDDVQKMQWEVLEAKIGNWIHFMRIAVKLLFAGERKVCDQIFEGFHPLMDQCFAEVTSGSVAVLLSFGDAIAKSKRSPEKLFVLLDMYEIMREIHSEIETLFRGKPCNEIRESALGLTKRLAQTAQETFGDFEEAVEKDATKTAVADGTVHPLTSYVINYVKFLFDYQSTLKQLFREFENGDDSNSQLAAVTMRIMQALQTNLDGKSKQYKDSSLTHLFLMNNIHYMVRSVRRSEAKDLLGDDWVQRHRRVVQQHANQYKRIAWAKILQCLSVQGLTSSGGGSTASIDGGNSSGVSRAIIKDRLKTFNIQFEELHQRQSQWTVPDSELRESLRLAVAEVLLPAYRSFIKRFGPLVENGKTPQKYIRYNPEDLEHMLGEFFEGKTLNDSKR</sequence>
<name>A0A8S0RC70_OLEEU</name>
<keyword evidence="3" id="KW-0268">Exocytosis</keyword>
<evidence type="ECO:0000256" key="2">
    <source>
        <dbReference type="ARBA" id="ARBA00022448"/>
    </source>
</evidence>
<dbReference type="PANTHER" id="PTHR12542:SF41">
    <property type="entry name" value="EXOCYST COMPLEX COMPONENT 7"/>
    <property type="match status" value="1"/>
</dbReference>
<evidence type="ECO:0000256" key="3">
    <source>
        <dbReference type="ARBA" id="ARBA00022483"/>
    </source>
</evidence>
<dbReference type="InterPro" id="IPR016159">
    <property type="entry name" value="Cullin_repeat-like_dom_sf"/>
</dbReference>
<dbReference type="Proteomes" id="UP000594638">
    <property type="component" value="Unassembled WGS sequence"/>
</dbReference>
<dbReference type="PANTHER" id="PTHR12542">
    <property type="entry name" value="EXOCYST COMPLEX PROTEIN EXO70"/>
    <property type="match status" value="1"/>
</dbReference>
<dbReference type="InterPro" id="IPR046364">
    <property type="entry name" value="Exo70_C"/>
</dbReference>
<gene>
    <name evidence="7" type="ORF">OLEA9_A064029</name>
</gene>
<evidence type="ECO:0000259" key="6">
    <source>
        <dbReference type="Pfam" id="PF24626"/>
    </source>
</evidence>
<dbReference type="Pfam" id="PF24626">
    <property type="entry name" value="SH3_Tf2-1"/>
    <property type="match status" value="1"/>
</dbReference>
<feature type="domain" description="Exocyst complex subunit Exo70 C-terminal" evidence="5">
    <location>
        <begin position="288"/>
        <end position="436"/>
    </location>
</feature>
<dbReference type="Gramene" id="OE9A064029T1">
    <property type="protein sequence ID" value="OE9A064029C1"/>
    <property type="gene ID" value="OE9A064029"/>
</dbReference>
<protein>
    <submittedName>
        <fullName evidence="7">Exocyst complex component EXO70A1-like</fullName>
    </submittedName>
</protein>
<comment type="similarity">
    <text evidence="1">Belongs to the EXO70 family.</text>
</comment>
<dbReference type="AlphaFoldDB" id="A0A8S0RC70"/>
<feature type="domain" description="Tf2-1-like SH3-like" evidence="6">
    <location>
        <begin position="495"/>
        <end position="545"/>
    </location>
</feature>
<dbReference type="InterPro" id="IPR056924">
    <property type="entry name" value="SH3_Tf2-1"/>
</dbReference>
<feature type="compositionally biased region" description="Polar residues" evidence="4">
    <location>
        <begin position="180"/>
        <end position="197"/>
    </location>
</feature>
<feature type="compositionally biased region" description="Polar residues" evidence="4">
    <location>
        <begin position="560"/>
        <end position="577"/>
    </location>
</feature>
<dbReference type="GO" id="GO:0005546">
    <property type="term" value="F:phosphatidylinositol-4,5-bisphosphate binding"/>
    <property type="evidence" value="ECO:0007669"/>
    <property type="project" value="InterPro"/>
</dbReference>
<evidence type="ECO:0000313" key="7">
    <source>
        <dbReference type="EMBL" id="CAA2976257.1"/>
    </source>
</evidence>
<dbReference type="Pfam" id="PF20669">
    <property type="entry name" value="Exo70_N"/>
    <property type="match status" value="1"/>
</dbReference>
<accession>A0A8S0RC70</accession>
<organism evidence="7 8">
    <name type="scientific">Olea europaea subsp. europaea</name>
    <dbReference type="NCBI Taxonomy" id="158383"/>
    <lineage>
        <taxon>Eukaryota</taxon>
        <taxon>Viridiplantae</taxon>
        <taxon>Streptophyta</taxon>
        <taxon>Embryophyta</taxon>
        <taxon>Tracheophyta</taxon>
        <taxon>Spermatophyta</taxon>
        <taxon>Magnoliopsida</taxon>
        <taxon>eudicotyledons</taxon>
        <taxon>Gunneridae</taxon>
        <taxon>Pentapetalae</taxon>
        <taxon>asterids</taxon>
        <taxon>lamiids</taxon>
        <taxon>Lamiales</taxon>
        <taxon>Oleaceae</taxon>
        <taxon>Oleeae</taxon>
        <taxon>Olea</taxon>
    </lineage>
</organism>
<dbReference type="Gene3D" id="1.20.1280.170">
    <property type="entry name" value="Exocyst complex component Exo70"/>
    <property type="match status" value="3"/>
</dbReference>
<evidence type="ECO:0000259" key="5">
    <source>
        <dbReference type="Pfam" id="PF03081"/>
    </source>
</evidence>
<feature type="region of interest" description="Disordered" evidence="4">
    <location>
        <begin position="556"/>
        <end position="596"/>
    </location>
</feature>
<dbReference type="Pfam" id="PF03081">
    <property type="entry name" value="Exo70_C"/>
    <property type="match status" value="2"/>
</dbReference>
<dbReference type="InterPro" id="IPR004140">
    <property type="entry name" value="Exo70"/>
</dbReference>
<feature type="region of interest" description="Disordered" evidence="4">
    <location>
        <begin position="176"/>
        <end position="217"/>
    </location>
</feature>
<evidence type="ECO:0000313" key="8">
    <source>
        <dbReference type="Proteomes" id="UP000594638"/>
    </source>
</evidence>
<feature type="domain" description="Exocyst complex subunit Exo70 C-terminal" evidence="5">
    <location>
        <begin position="668"/>
        <end position="1027"/>
    </location>
</feature>
<evidence type="ECO:0000256" key="4">
    <source>
        <dbReference type="SAM" id="MobiDB-lite"/>
    </source>
</evidence>
<dbReference type="OrthoDB" id="1922221at2759"/>
<reference evidence="7 8" key="1">
    <citation type="submission" date="2019-12" db="EMBL/GenBank/DDBJ databases">
        <authorList>
            <person name="Alioto T."/>
            <person name="Alioto T."/>
            <person name="Gomez Garrido J."/>
        </authorList>
    </citation>
    <scope>NUCLEOTIDE SEQUENCE [LARGE SCALE GENOMIC DNA]</scope>
</reference>
<evidence type="ECO:0000256" key="1">
    <source>
        <dbReference type="ARBA" id="ARBA00006756"/>
    </source>
</evidence>
<dbReference type="SUPFAM" id="SSF74788">
    <property type="entry name" value="Cullin repeat-like"/>
    <property type="match status" value="2"/>
</dbReference>
<comment type="caution">
    <text evidence="7">The sequence shown here is derived from an EMBL/GenBank/DDBJ whole genome shotgun (WGS) entry which is preliminary data.</text>
</comment>
<dbReference type="GO" id="GO:0006887">
    <property type="term" value="P:exocytosis"/>
    <property type="evidence" value="ECO:0007669"/>
    <property type="project" value="UniProtKB-KW"/>
</dbReference>
<keyword evidence="2" id="KW-0813">Transport</keyword>
<dbReference type="GO" id="GO:0000145">
    <property type="term" value="C:exocyst"/>
    <property type="evidence" value="ECO:0007669"/>
    <property type="project" value="InterPro"/>
</dbReference>